<evidence type="ECO:0000313" key="1">
    <source>
        <dbReference type="EMBL" id="OJD20534.1"/>
    </source>
</evidence>
<dbReference type="OrthoDB" id="4336528at2759"/>
<reference evidence="1 2" key="1">
    <citation type="submission" date="2015-08" db="EMBL/GenBank/DDBJ databases">
        <title>Emmonsia species relationships and genome sequence.</title>
        <authorList>
            <person name="Cuomo C.A."/>
            <person name="Schwartz I.S."/>
            <person name="Kenyon C."/>
            <person name="De Hoog G.S."/>
            <person name="Govender N.P."/>
            <person name="Botha A."/>
            <person name="Moreno L."/>
            <person name="De Vries M."/>
            <person name="Munoz J.F."/>
            <person name="Stielow J.B."/>
        </authorList>
    </citation>
    <scope>NUCLEOTIDE SEQUENCE [LARGE SCALE GENOMIC DNA]</scope>
    <source>
        <strain evidence="1 2">EI222</strain>
    </source>
</reference>
<evidence type="ECO:0000313" key="2">
    <source>
        <dbReference type="Proteomes" id="UP000242791"/>
    </source>
</evidence>
<gene>
    <name evidence="1" type="ORF">ACJ73_08134</name>
</gene>
<sequence>MPLHRNVNVFADRVRDMALAKGEEVVRNNVHVALRGATLDWYTLELTELEKRSLRVLSLQDGWIASLVNRFKPRAELTP</sequence>
<organism evidence="1 2">
    <name type="scientific">Blastomyces percursus</name>
    <dbReference type="NCBI Taxonomy" id="1658174"/>
    <lineage>
        <taxon>Eukaryota</taxon>
        <taxon>Fungi</taxon>
        <taxon>Dikarya</taxon>
        <taxon>Ascomycota</taxon>
        <taxon>Pezizomycotina</taxon>
        <taxon>Eurotiomycetes</taxon>
        <taxon>Eurotiomycetidae</taxon>
        <taxon>Onygenales</taxon>
        <taxon>Ajellomycetaceae</taxon>
        <taxon>Blastomyces</taxon>
    </lineage>
</organism>
<name>A0A1J9PW66_9EURO</name>
<proteinExistence type="predicted"/>
<dbReference type="VEuPathDB" id="FungiDB:ACJ73_08134"/>
<keyword evidence="2" id="KW-1185">Reference proteome</keyword>
<dbReference type="Proteomes" id="UP000242791">
    <property type="component" value="Unassembled WGS sequence"/>
</dbReference>
<protein>
    <submittedName>
        <fullName evidence="1">Uncharacterized protein</fullName>
    </submittedName>
</protein>
<dbReference type="STRING" id="1658174.A0A1J9PW66"/>
<dbReference type="EMBL" id="LGTZ01001825">
    <property type="protein sequence ID" value="OJD20534.1"/>
    <property type="molecule type" value="Genomic_DNA"/>
</dbReference>
<accession>A0A1J9PW66</accession>
<comment type="caution">
    <text evidence="1">The sequence shown here is derived from an EMBL/GenBank/DDBJ whole genome shotgun (WGS) entry which is preliminary data.</text>
</comment>
<dbReference type="AlphaFoldDB" id="A0A1J9PW66"/>